<comment type="caution">
    <text evidence="7">The sequence shown here is derived from an EMBL/GenBank/DDBJ whole genome shotgun (WGS) entry which is preliminary data.</text>
</comment>
<gene>
    <name evidence="7" type="ORF">KUTeg_006862</name>
</gene>
<dbReference type="InterPro" id="IPR000172">
    <property type="entry name" value="GMC_OxRdtase_N"/>
</dbReference>
<evidence type="ECO:0000259" key="6">
    <source>
        <dbReference type="Pfam" id="PF05199"/>
    </source>
</evidence>
<proteinExistence type="inferred from homology"/>
<dbReference type="InterPro" id="IPR036188">
    <property type="entry name" value="FAD/NAD-bd_sf"/>
</dbReference>
<evidence type="ECO:0008006" key="9">
    <source>
        <dbReference type="Google" id="ProtNLM"/>
    </source>
</evidence>
<sequence>MGKLLGGSTSHNAMAYFRGFKADYDTWESLGAKGWSYDDVFPYFLKSENNLSPDLAENTGLCLMQSTVASGKRQSTKAAFLDPNIGRKNLVIITEAVVGKVQSNDHDGRNHSKVLNYLLHPETRGNVQLRSLDPFDPPLIDPKYLQNKKDVRMMLAGKYFVFRNLKRLV</sequence>
<feature type="domain" description="Glucose-methanol-choline oxidoreductase N-terminal" evidence="5">
    <location>
        <begin position="57"/>
        <end position="108"/>
    </location>
</feature>
<reference evidence="7 8" key="1">
    <citation type="submission" date="2022-12" db="EMBL/GenBank/DDBJ databases">
        <title>Chromosome-level genome of Tegillarca granosa.</title>
        <authorList>
            <person name="Kim J."/>
        </authorList>
    </citation>
    <scope>NUCLEOTIDE SEQUENCE [LARGE SCALE GENOMIC DNA]</scope>
    <source>
        <strain evidence="7">Teg-2019</strain>
        <tissue evidence="7">Adductor muscle</tissue>
    </source>
</reference>
<evidence type="ECO:0000313" key="7">
    <source>
        <dbReference type="EMBL" id="KAJ8314712.1"/>
    </source>
</evidence>
<dbReference type="Gene3D" id="1.10.1220.110">
    <property type="match status" value="1"/>
</dbReference>
<dbReference type="Proteomes" id="UP001217089">
    <property type="component" value="Unassembled WGS sequence"/>
</dbReference>
<evidence type="ECO:0000256" key="4">
    <source>
        <dbReference type="ARBA" id="ARBA00022827"/>
    </source>
</evidence>
<dbReference type="PANTHER" id="PTHR11552">
    <property type="entry name" value="GLUCOSE-METHANOL-CHOLINE GMC OXIDOREDUCTASE"/>
    <property type="match status" value="1"/>
</dbReference>
<dbReference type="Pfam" id="PF05199">
    <property type="entry name" value="GMC_oxred_C"/>
    <property type="match status" value="1"/>
</dbReference>
<comment type="cofactor">
    <cofactor evidence="1">
        <name>FAD</name>
        <dbReference type="ChEBI" id="CHEBI:57692"/>
    </cofactor>
</comment>
<organism evidence="7 8">
    <name type="scientific">Tegillarca granosa</name>
    <name type="common">Malaysian cockle</name>
    <name type="synonym">Anadara granosa</name>
    <dbReference type="NCBI Taxonomy" id="220873"/>
    <lineage>
        <taxon>Eukaryota</taxon>
        <taxon>Metazoa</taxon>
        <taxon>Spiralia</taxon>
        <taxon>Lophotrochozoa</taxon>
        <taxon>Mollusca</taxon>
        <taxon>Bivalvia</taxon>
        <taxon>Autobranchia</taxon>
        <taxon>Pteriomorphia</taxon>
        <taxon>Arcoida</taxon>
        <taxon>Arcoidea</taxon>
        <taxon>Arcidae</taxon>
        <taxon>Tegillarca</taxon>
    </lineage>
</organism>
<dbReference type="PANTHER" id="PTHR11552:SF147">
    <property type="entry name" value="CHOLINE DEHYDROGENASE, MITOCHONDRIAL"/>
    <property type="match status" value="1"/>
</dbReference>
<evidence type="ECO:0000313" key="8">
    <source>
        <dbReference type="Proteomes" id="UP001217089"/>
    </source>
</evidence>
<feature type="domain" description="Glucose-methanol-choline oxidoreductase N-terminal" evidence="5">
    <location>
        <begin position="1"/>
        <end position="51"/>
    </location>
</feature>
<dbReference type="InterPro" id="IPR012132">
    <property type="entry name" value="GMC_OxRdtase"/>
</dbReference>
<evidence type="ECO:0000259" key="5">
    <source>
        <dbReference type="Pfam" id="PF00732"/>
    </source>
</evidence>
<keyword evidence="4" id="KW-0274">FAD</keyword>
<evidence type="ECO:0000256" key="3">
    <source>
        <dbReference type="ARBA" id="ARBA00022630"/>
    </source>
</evidence>
<protein>
    <recommendedName>
        <fullName evidence="9">Glucose dehydrogenase</fullName>
    </recommendedName>
</protein>
<dbReference type="Pfam" id="PF00732">
    <property type="entry name" value="GMC_oxred_N"/>
    <property type="match status" value="2"/>
</dbReference>
<dbReference type="EMBL" id="JARBDR010000337">
    <property type="protein sequence ID" value="KAJ8314712.1"/>
    <property type="molecule type" value="Genomic_DNA"/>
</dbReference>
<name>A0ABQ9FFS8_TEGGR</name>
<keyword evidence="8" id="KW-1185">Reference proteome</keyword>
<accession>A0ABQ9FFS8</accession>
<dbReference type="Gene3D" id="3.30.560.10">
    <property type="entry name" value="Glucose Oxidase, domain 3"/>
    <property type="match status" value="1"/>
</dbReference>
<dbReference type="SUPFAM" id="SSF54373">
    <property type="entry name" value="FAD-linked reductases, C-terminal domain"/>
    <property type="match status" value="1"/>
</dbReference>
<evidence type="ECO:0000256" key="2">
    <source>
        <dbReference type="ARBA" id="ARBA00010790"/>
    </source>
</evidence>
<dbReference type="InterPro" id="IPR007867">
    <property type="entry name" value="GMC_OxRtase_C"/>
</dbReference>
<evidence type="ECO:0000256" key="1">
    <source>
        <dbReference type="ARBA" id="ARBA00001974"/>
    </source>
</evidence>
<keyword evidence="3" id="KW-0285">Flavoprotein</keyword>
<comment type="similarity">
    <text evidence="2">Belongs to the GMC oxidoreductase family.</text>
</comment>
<dbReference type="SUPFAM" id="SSF51905">
    <property type="entry name" value="FAD/NAD(P)-binding domain"/>
    <property type="match status" value="1"/>
</dbReference>
<feature type="domain" description="Glucose-methanol-choline oxidoreductase C-terminal" evidence="6">
    <location>
        <begin position="121"/>
        <end position="160"/>
    </location>
</feature>